<evidence type="ECO:0000256" key="1">
    <source>
        <dbReference type="SAM" id="Phobius"/>
    </source>
</evidence>
<dbReference type="AlphaFoldDB" id="A0A1X0L3A3"/>
<feature type="transmembrane region" description="Helical" evidence="1">
    <location>
        <begin position="62"/>
        <end position="86"/>
    </location>
</feature>
<comment type="caution">
    <text evidence="2">The sequence shown here is derived from an EMBL/GenBank/DDBJ whole genome shotgun (WGS) entry which is preliminary data.</text>
</comment>
<accession>A0A1X0L3A3</accession>
<keyword evidence="6" id="KW-1185">Reference proteome</keyword>
<dbReference type="EMBL" id="UPHL01000078">
    <property type="protein sequence ID" value="VAZ84232.1"/>
    <property type="molecule type" value="Genomic_DNA"/>
</dbReference>
<evidence type="ECO:0000313" key="4">
    <source>
        <dbReference type="EMBL" id="VAZ94992.1"/>
    </source>
</evidence>
<sequence length="87" mass="9740">MIASSGYESPFDYARNRPVPLLAGMFVGILSTLLTFGFFWFFAPIFPLFLCGLTMAFKRTKAFSVGAFAAFFGVFTFVSLFAILYFI</sequence>
<proteinExistence type="predicted"/>
<evidence type="ECO:0000313" key="6">
    <source>
        <dbReference type="Proteomes" id="UP000271464"/>
    </source>
</evidence>
<dbReference type="Proteomes" id="UP000271464">
    <property type="component" value="Unassembled WGS sequence"/>
</dbReference>
<keyword evidence="1" id="KW-0812">Transmembrane</keyword>
<dbReference type="EMBL" id="MWQA01000012">
    <property type="protein sequence ID" value="ORB98830.1"/>
    <property type="molecule type" value="Genomic_DNA"/>
</dbReference>
<evidence type="ECO:0000313" key="7">
    <source>
        <dbReference type="Proteomes" id="UP000279331"/>
    </source>
</evidence>
<evidence type="ECO:0000313" key="5">
    <source>
        <dbReference type="Proteomes" id="UP000192335"/>
    </source>
</evidence>
<keyword evidence="1" id="KW-1133">Transmembrane helix</keyword>
<reference evidence="6 7" key="2">
    <citation type="submission" date="2018-09" db="EMBL/GenBank/DDBJ databases">
        <authorList>
            <person name="Tagini F."/>
        </authorList>
    </citation>
    <scope>NUCLEOTIDE SEQUENCE [LARGE SCALE GENOMIC DNA]</scope>
    <source>
        <strain evidence="4 6">MK4</strain>
        <strain evidence="3 7">MK42</strain>
    </source>
</reference>
<dbReference type="Proteomes" id="UP000279331">
    <property type="component" value="Unassembled WGS sequence"/>
</dbReference>
<organism evidence="2 5">
    <name type="scientific">Mycobacterium persicum</name>
    <dbReference type="NCBI Taxonomy" id="1487726"/>
    <lineage>
        <taxon>Bacteria</taxon>
        <taxon>Bacillati</taxon>
        <taxon>Actinomycetota</taxon>
        <taxon>Actinomycetes</taxon>
        <taxon>Mycobacteriales</taxon>
        <taxon>Mycobacteriaceae</taxon>
        <taxon>Mycobacterium</taxon>
    </lineage>
</organism>
<gene>
    <name evidence="2" type="ORF">B4U45_28470</name>
    <name evidence="3" type="ORF">LAUMK42_03051</name>
    <name evidence="4" type="ORF">LAUMK4_02999</name>
</gene>
<keyword evidence="1" id="KW-0472">Membrane</keyword>
<feature type="transmembrane region" description="Helical" evidence="1">
    <location>
        <begin position="20"/>
        <end position="50"/>
    </location>
</feature>
<evidence type="ECO:0000313" key="3">
    <source>
        <dbReference type="EMBL" id="VAZ84232.1"/>
    </source>
</evidence>
<evidence type="ECO:0000313" key="2">
    <source>
        <dbReference type="EMBL" id="ORB98830.1"/>
    </source>
</evidence>
<reference evidence="2 5" key="1">
    <citation type="submission" date="2017-02" db="EMBL/GenBank/DDBJ databases">
        <title>Mycobacterium kansasii genomes.</title>
        <authorList>
            <person name="Borowka P."/>
            <person name="Strapagiel D."/>
            <person name="Marciniak B."/>
            <person name="Lach J."/>
            <person name="Bakula Z."/>
            <person name="Van Ingen J."/>
            <person name="Safianowska A."/>
            <person name="Brzostek A."/>
            <person name="Dziadek J."/>
            <person name="Jagielski T."/>
        </authorList>
    </citation>
    <scope>NUCLEOTIDE SEQUENCE [LARGE SCALE GENOMIC DNA]</scope>
    <source>
        <strain evidence="2 5">12MK</strain>
    </source>
</reference>
<protein>
    <submittedName>
        <fullName evidence="2">Uncharacterized protein</fullName>
    </submittedName>
</protein>
<dbReference type="EMBL" id="UPHM01000072">
    <property type="protein sequence ID" value="VAZ94992.1"/>
    <property type="molecule type" value="Genomic_DNA"/>
</dbReference>
<dbReference type="Proteomes" id="UP000192335">
    <property type="component" value="Unassembled WGS sequence"/>
</dbReference>
<name>A0A1X0L3A3_9MYCO</name>